<evidence type="ECO:0000256" key="1">
    <source>
        <dbReference type="ARBA" id="ARBA00022741"/>
    </source>
</evidence>
<dbReference type="PROSITE" id="PS50893">
    <property type="entry name" value="ABC_TRANSPORTER_2"/>
    <property type="match status" value="1"/>
</dbReference>
<reference evidence="4" key="2">
    <citation type="submission" date="2020-09" db="EMBL/GenBank/DDBJ databases">
        <authorList>
            <person name="Sun Q."/>
            <person name="Ohkuma M."/>
        </authorList>
    </citation>
    <scope>NUCLEOTIDE SEQUENCE</scope>
    <source>
        <strain evidence="4">JCM 5069</strain>
    </source>
</reference>
<organism evidence="4 5">
    <name type="scientific">Streptomyces sulfonofaciens</name>
    <dbReference type="NCBI Taxonomy" id="68272"/>
    <lineage>
        <taxon>Bacteria</taxon>
        <taxon>Bacillati</taxon>
        <taxon>Actinomycetota</taxon>
        <taxon>Actinomycetes</taxon>
        <taxon>Kitasatosporales</taxon>
        <taxon>Streptomycetaceae</taxon>
        <taxon>Streptomyces</taxon>
    </lineage>
</organism>
<dbReference type="EMBL" id="BNCD01000010">
    <property type="protein sequence ID" value="GHH80659.1"/>
    <property type="molecule type" value="Genomic_DNA"/>
</dbReference>
<dbReference type="SMART" id="SM00382">
    <property type="entry name" value="AAA"/>
    <property type="match status" value="1"/>
</dbReference>
<comment type="caution">
    <text evidence="4">The sequence shown here is derived from an EMBL/GenBank/DDBJ whole genome shotgun (WGS) entry which is preliminary data.</text>
</comment>
<dbReference type="InterPro" id="IPR027417">
    <property type="entry name" value="P-loop_NTPase"/>
</dbReference>
<protein>
    <submittedName>
        <fullName evidence="4">ABC transporter ATP-binding protein</fullName>
    </submittedName>
</protein>
<proteinExistence type="predicted"/>
<keyword evidence="2 4" id="KW-0067">ATP-binding</keyword>
<reference evidence="4" key="1">
    <citation type="journal article" date="2014" name="Int. J. Syst. Evol. Microbiol.">
        <title>Complete genome sequence of Corynebacterium casei LMG S-19264T (=DSM 44701T), isolated from a smear-ripened cheese.</title>
        <authorList>
            <consortium name="US DOE Joint Genome Institute (JGI-PGF)"/>
            <person name="Walter F."/>
            <person name="Albersmeier A."/>
            <person name="Kalinowski J."/>
            <person name="Ruckert C."/>
        </authorList>
    </citation>
    <scope>NUCLEOTIDE SEQUENCE</scope>
    <source>
        <strain evidence="4">JCM 5069</strain>
    </source>
</reference>
<gene>
    <name evidence="4" type="ORF">GCM10018793_36300</name>
</gene>
<keyword evidence="5" id="KW-1185">Reference proteome</keyword>
<feature type="domain" description="ABC transporter" evidence="3">
    <location>
        <begin position="40"/>
        <end position="279"/>
    </location>
</feature>
<evidence type="ECO:0000256" key="2">
    <source>
        <dbReference type="ARBA" id="ARBA00022840"/>
    </source>
</evidence>
<dbReference type="AlphaFoldDB" id="A0A919GA57"/>
<dbReference type="SUPFAM" id="SSF52540">
    <property type="entry name" value="P-loop containing nucleoside triphosphate hydrolases"/>
    <property type="match status" value="1"/>
</dbReference>
<dbReference type="InterPro" id="IPR003593">
    <property type="entry name" value="AAA+_ATPase"/>
</dbReference>
<dbReference type="PANTHER" id="PTHR43158:SF2">
    <property type="entry name" value="SKFA PEPTIDE EXPORT ATP-BINDING PROTEIN SKFE"/>
    <property type="match status" value="1"/>
</dbReference>
<keyword evidence="1" id="KW-0547">Nucleotide-binding</keyword>
<dbReference type="PANTHER" id="PTHR43158">
    <property type="entry name" value="SKFA PEPTIDE EXPORT ATP-BINDING PROTEIN SKFE"/>
    <property type="match status" value="1"/>
</dbReference>
<dbReference type="InterPro" id="IPR003439">
    <property type="entry name" value="ABC_transporter-like_ATP-bd"/>
</dbReference>
<dbReference type="Gene3D" id="3.40.50.300">
    <property type="entry name" value="P-loop containing nucleotide triphosphate hydrolases"/>
    <property type="match status" value="1"/>
</dbReference>
<evidence type="ECO:0000313" key="5">
    <source>
        <dbReference type="Proteomes" id="UP000603708"/>
    </source>
</evidence>
<accession>A0A919GA57</accession>
<name>A0A919GA57_9ACTN</name>
<sequence>MRLSGRESSGVRLPTMTFSGVLPESAPVPGARAASAAPVLDARDVHVVRDGRPILADVSLTVRPGEHWALLGPNGAGKTTLLSLLGALVHPTHGSVRVLGRTLGRVDLRELRTYVGHVNPRHPLRSPLPVREVVLTGLTNSVERLPRWRPTAEQEQRADLLIDTLGLGPRTAARWPTLSQGERGRALIARALMPSPRLLLLDEPATGLDVAGREQLIDSLDSLAAAHPELASVLVTHHLEELPSGTTHAMLLRDGRTLACGPVAEVLTSDLVSTCFGHPVRLARQDGRWTVRARRDA</sequence>
<evidence type="ECO:0000313" key="4">
    <source>
        <dbReference type="EMBL" id="GHH80659.1"/>
    </source>
</evidence>
<dbReference type="GO" id="GO:0016887">
    <property type="term" value="F:ATP hydrolysis activity"/>
    <property type="evidence" value="ECO:0007669"/>
    <property type="project" value="InterPro"/>
</dbReference>
<evidence type="ECO:0000259" key="3">
    <source>
        <dbReference type="PROSITE" id="PS50893"/>
    </source>
</evidence>
<dbReference type="Proteomes" id="UP000603708">
    <property type="component" value="Unassembled WGS sequence"/>
</dbReference>
<dbReference type="Pfam" id="PF00005">
    <property type="entry name" value="ABC_tran"/>
    <property type="match status" value="1"/>
</dbReference>
<dbReference type="GO" id="GO:0005524">
    <property type="term" value="F:ATP binding"/>
    <property type="evidence" value="ECO:0007669"/>
    <property type="project" value="UniProtKB-KW"/>
</dbReference>